<sequence length="279" mass="30669">MVPEPGDPSVEVDAKHVCAAFRAVGAEPGDTVIFHASFKSMGHVSGGASTVFDGVLAATSPGGTVAMPSLWYSGKPEETPDRFDVKTSPTYVGALAEALRLDPRSHRSNHWSHAVAAIGARAQELTARHSAGLRRPAPWSDTAFATRSPWWRFYEWNALYAFIGVTMRVCTIKHAIEGALVMRHLASIPAARRSEARATLSMDCVQRLWPYYNSEAMQDELAAAGLLHQTKLGSATLRAIRTRPLVEITLAKLLAEPEKWLQPPFLEWIANLERYRQAP</sequence>
<dbReference type="AlphaFoldDB" id="A0AAE3VJY0"/>
<gene>
    <name evidence="6" type="ORF">J3R75_003902</name>
</gene>
<dbReference type="Pfam" id="PF02522">
    <property type="entry name" value="Antibiotic_NAT"/>
    <property type="match status" value="1"/>
</dbReference>
<keyword evidence="7" id="KW-1185">Reference proteome</keyword>
<dbReference type="SUPFAM" id="SSF110710">
    <property type="entry name" value="TTHA0583/YokD-like"/>
    <property type="match status" value="1"/>
</dbReference>
<keyword evidence="3 5" id="KW-0808">Transferase</keyword>
<evidence type="ECO:0000256" key="2">
    <source>
        <dbReference type="ARBA" id="ARBA00012882"/>
    </source>
</evidence>
<dbReference type="InterPro" id="IPR003679">
    <property type="entry name" value="Amioglycoside_AcTrfase"/>
</dbReference>
<evidence type="ECO:0000313" key="6">
    <source>
        <dbReference type="EMBL" id="MDQ0291795.1"/>
    </source>
</evidence>
<proteinExistence type="inferred from homology"/>
<dbReference type="RefSeq" id="WP_307265101.1">
    <property type="nucleotide sequence ID" value="NZ_JAUSVL010000001.1"/>
</dbReference>
<evidence type="ECO:0000313" key="7">
    <source>
        <dbReference type="Proteomes" id="UP001238163"/>
    </source>
</evidence>
<name>A0AAE3VJY0_9BACT</name>
<reference evidence="6" key="1">
    <citation type="submission" date="2023-07" db="EMBL/GenBank/DDBJ databases">
        <title>Genomic Encyclopedia of Type Strains, Phase IV (KMG-IV): sequencing the most valuable type-strain genomes for metagenomic binning, comparative biology and taxonomic classification.</title>
        <authorList>
            <person name="Goeker M."/>
        </authorList>
    </citation>
    <scope>NUCLEOTIDE SEQUENCE</scope>
    <source>
        <strain evidence="6">DSM 24202</strain>
    </source>
</reference>
<evidence type="ECO:0000256" key="3">
    <source>
        <dbReference type="ARBA" id="ARBA00022679"/>
    </source>
</evidence>
<accession>A0AAE3VJY0</accession>
<comment type="catalytic activity">
    <reaction evidence="5">
        <text>a 2-deoxystreptamine antibiotic + acetyl-CoA = an N(3)-acetyl-2-deoxystreptamine antibiotic + CoA + H(+)</text>
        <dbReference type="Rhea" id="RHEA:12665"/>
        <dbReference type="ChEBI" id="CHEBI:15378"/>
        <dbReference type="ChEBI" id="CHEBI:57287"/>
        <dbReference type="ChEBI" id="CHEBI:57288"/>
        <dbReference type="ChEBI" id="CHEBI:57921"/>
        <dbReference type="ChEBI" id="CHEBI:77452"/>
        <dbReference type="EC" id="2.3.1.81"/>
    </reaction>
</comment>
<dbReference type="PANTHER" id="PTHR11104:SF0">
    <property type="entry name" value="SPBETA PROPHAGE-DERIVED AMINOGLYCOSIDE N(3')-ACETYLTRANSFERASE-LIKE PROTEIN YOKD"/>
    <property type="match status" value="1"/>
</dbReference>
<dbReference type="GO" id="GO:0046353">
    <property type="term" value="F:aminoglycoside 3-N-acetyltransferase activity"/>
    <property type="evidence" value="ECO:0007669"/>
    <property type="project" value="UniProtKB-EC"/>
</dbReference>
<dbReference type="Proteomes" id="UP001238163">
    <property type="component" value="Unassembled WGS sequence"/>
</dbReference>
<keyword evidence="4 5" id="KW-0012">Acyltransferase</keyword>
<organism evidence="6 7">
    <name type="scientific">Oligosphaera ethanolica</name>
    <dbReference type="NCBI Taxonomy" id="760260"/>
    <lineage>
        <taxon>Bacteria</taxon>
        <taxon>Pseudomonadati</taxon>
        <taxon>Lentisphaerota</taxon>
        <taxon>Oligosphaeria</taxon>
        <taxon>Oligosphaerales</taxon>
        <taxon>Oligosphaeraceae</taxon>
        <taxon>Oligosphaera</taxon>
    </lineage>
</organism>
<protein>
    <recommendedName>
        <fullName evidence="2 5">Aminoglycoside N(3)-acetyltransferase</fullName>
        <ecNumber evidence="5">2.3.1.-</ecNumber>
    </recommendedName>
</protein>
<dbReference type="EC" id="2.3.1.-" evidence="5"/>
<evidence type="ECO:0000256" key="1">
    <source>
        <dbReference type="ARBA" id="ARBA00006383"/>
    </source>
</evidence>
<keyword evidence="5" id="KW-0046">Antibiotic resistance</keyword>
<evidence type="ECO:0000256" key="5">
    <source>
        <dbReference type="RuleBase" id="RU365031"/>
    </source>
</evidence>
<dbReference type="EMBL" id="JAUSVL010000001">
    <property type="protein sequence ID" value="MDQ0291795.1"/>
    <property type="molecule type" value="Genomic_DNA"/>
</dbReference>
<dbReference type="InterPro" id="IPR028345">
    <property type="entry name" value="Antibiotic_NAT-like"/>
</dbReference>
<dbReference type="PANTHER" id="PTHR11104">
    <property type="entry name" value="AMINOGLYCOSIDE N3-ACETYLTRANSFERASE"/>
    <property type="match status" value="1"/>
</dbReference>
<dbReference type="GO" id="GO:0046677">
    <property type="term" value="P:response to antibiotic"/>
    <property type="evidence" value="ECO:0007669"/>
    <property type="project" value="UniProtKB-KW"/>
</dbReference>
<evidence type="ECO:0000256" key="4">
    <source>
        <dbReference type="ARBA" id="ARBA00023315"/>
    </source>
</evidence>
<comment type="caution">
    <text evidence="6">The sequence shown here is derived from an EMBL/GenBank/DDBJ whole genome shotgun (WGS) entry which is preliminary data.</text>
</comment>
<comment type="similarity">
    <text evidence="1 5">Belongs to the antibiotic N-acetyltransferase family.</text>
</comment>